<feature type="binding site" evidence="1">
    <location>
        <position position="68"/>
    </location>
    <ligand>
        <name>Mg(2+)</name>
        <dbReference type="ChEBI" id="CHEBI:18420"/>
        <label>1</label>
    </ligand>
</feature>
<evidence type="ECO:0000256" key="1">
    <source>
        <dbReference type="PIRSR" id="PIRSR605502-1"/>
    </source>
</evidence>
<feature type="binding site" evidence="1">
    <location>
        <position position="416"/>
    </location>
    <ligand>
        <name>Mg(2+)</name>
        <dbReference type="ChEBI" id="CHEBI:18420"/>
        <label>1</label>
    </ligand>
</feature>
<dbReference type="Pfam" id="PF03747">
    <property type="entry name" value="ADP_ribosyl_GH"/>
    <property type="match status" value="1"/>
</dbReference>
<dbReference type="STRING" id="109895.A0A507DWB8"/>
<keyword evidence="1" id="KW-0479">Metal-binding</keyword>
<dbReference type="InterPro" id="IPR005502">
    <property type="entry name" value="Ribosyl_crysJ1"/>
</dbReference>
<name>A0A507DWB8_9FUNG</name>
<feature type="binding site" evidence="1">
    <location>
        <position position="69"/>
    </location>
    <ligand>
        <name>Mg(2+)</name>
        <dbReference type="ChEBI" id="CHEBI:18420"/>
        <label>1</label>
    </ligand>
</feature>
<dbReference type="AlphaFoldDB" id="A0A507DWB8"/>
<dbReference type="PANTHER" id="PTHR16222:SF28">
    <property type="entry name" value="ADP-RIBOSYLGLYCOHYDROLASE"/>
    <property type="match status" value="1"/>
</dbReference>
<dbReference type="InterPro" id="IPR036705">
    <property type="entry name" value="Ribosyl_crysJ1_sf"/>
</dbReference>
<gene>
    <name evidence="2" type="ORF">PhCBS80983_g05286</name>
</gene>
<keyword evidence="3" id="KW-1185">Reference proteome</keyword>
<keyword evidence="1" id="KW-0460">Magnesium</keyword>
<accession>A0A507DWB8</accession>
<dbReference type="InterPro" id="IPR050792">
    <property type="entry name" value="ADP-ribosylglycohydrolase"/>
</dbReference>
<evidence type="ECO:0000313" key="3">
    <source>
        <dbReference type="Proteomes" id="UP000318582"/>
    </source>
</evidence>
<dbReference type="Gene3D" id="1.10.4080.10">
    <property type="entry name" value="ADP-ribosylation/Crystallin J1"/>
    <property type="match status" value="2"/>
</dbReference>
<feature type="binding site" evidence="1">
    <location>
        <position position="419"/>
    </location>
    <ligand>
        <name>Mg(2+)</name>
        <dbReference type="ChEBI" id="CHEBI:18420"/>
        <label>1</label>
    </ligand>
</feature>
<comment type="caution">
    <text evidence="2">The sequence shown here is derived from an EMBL/GenBank/DDBJ whole genome shotgun (WGS) entry which is preliminary data.</text>
</comment>
<feature type="binding site" evidence="1">
    <location>
        <position position="70"/>
    </location>
    <ligand>
        <name>Mg(2+)</name>
        <dbReference type="ChEBI" id="CHEBI:18420"/>
        <label>1</label>
    </ligand>
</feature>
<proteinExistence type="predicted"/>
<dbReference type="Proteomes" id="UP000318582">
    <property type="component" value="Unassembled WGS sequence"/>
</dbReference>
<protein>
    <recommendedName>
        <fullName evidence="4">ADP-ribosylglycohydrolase</fullName>
    </recommendedName>
</protein>
<evidence type="ECO:0000313" key="2">
    <source>
        <dbReference type="EMBL" id="TPX55477.1"/>
    </source>
</evidence>
<dbReference type="EMBL" id="QEAQ01000108">
    <property type="protein sequence ID" value="TPX55477.1"/>
    <property type="molecule type" value="Genomic_DNA"/>
</dbReference>
<sequence>MTPINRHLLEDKIRGCIYGSILGDAMGLATEFMSKREAHAIYGGDTPLSFASIYQDSHRRKWVPGDFTDDTDQHMMVLASLVSLGKSEGMMLDGVDLGQRLAKWCESGFLTLSKPSLGVGATVGSVLTHEDFKEDPFKAAYSVWEKHGCDLAANGAVMRTGVIGCWAFWDEEVVVRNAVTAARVTHADPRCVFSSVVVCVLIARMLREAISDGLPVKPVDAGKQTVAAFPPLKKHNVEQSPRFYLPEDIHPPAQPTIWSRAAASLPWKPTESQQWATIFSALADRMKGAGAITFAKLPDQRGPCPQSYVFPPADPQCIAHVRAVVNDYKPLLDMYGPDGPAAKWDADIELHCFAPSIDALALDDAPARGYTLKCLGGALFCYTRQQLPSQKDDTNLESKGSHFKNVMTGLIMEAGDADTNGAVAGALVGCKVGYENLPHDWLDGLKNREWIGERLNALLERVFEGLDQGLPSA</sequence>
<dbReference type="GO" id="GO:0046872">
    <property type="term" value="F:metal ion binding"/>
    <property type="evidence" value="ECO:0007669"/>
    <property type="project" value="UniProtKB-KW"/>
</dbReference>
<feature type="binding site" evidence="1">
    <location>
        <position position="418"/>
    </location>
    <ligand>
        <name>Mg(2+)</name>
        <dbReference type="ChEBI" id="CHEBI:18420"/>
        <label>1</label>
    </ligand>
</feature>
<reference evidence="2 3" key="1">
    <citation type="journal article" date="2019" name="Sci. Rep.">
        <title>Comparative genomics of chytrid fungi reveal insights into the obligate biotrophic and pathogenic lifestyle of Synchytrium endobioticum.</title>
        <authorList>
            <person name="van de Vossenberg B.T.L.H."/>
            <person name="Warris S."/>
            <person name="Nguyen H.D.T."/>
            <person name="van Gent-Pelzer M.P.E."/>
            <person name="Joly D.L."/>
            <person name="van de Geest H.C."/>
            <person name="Bonants P.J.M."/>
            <person name="Smith D.S."/>
            <person name="Levesque C.A."/>
            <person name="van der Lee T.A.J."/>
        </authorList>
    </citation>
    <scope>NUCLEOTIDE SEQUENCE [LARGE SCALE GENOMIC DNA]</scope>
    <source>
        <strain evidence="2 3">CBS 809.83</strain>
    </source>
</reference>
<dbReference type="SUPFAM" id="SSF101478">
    <property type="entry name" value="ADP-ribosylglycohydrolase"/>
    <property type="match status" value="2"/>
</dbReference>
<comment type="cofactor">
    <cofactor evidence="1">
        <name>Mg(2+)</name>
        <dbReference type="ChEBI" id="CHEBI:18420"/>
    </cofactor>
    <text evidence="1">Binds 2 magnesium ions per subunit.</text>
</comment>
<dbReference type="PANTHER" id="PTHR16222">
    <property type="entry name" value="ADP-RIBOSYLGLYCOHYDROLASE"/>
    <property type="match status" value="1"/>
</dbReference>
<organism evidence="2 3">
    <name type="scientific">Powellomyces hirtus</name>
    <dbReference type="NCBI Taxonomy" id="109895"/>
    <lineage>
        <taxon>Eukaryota</taxon>
        <taxon>Fungi</taxon>
        <taxon>Fungi incertae sedis</taxon>
        <taxon>Chytridiomycota</taxon>
        <taxon>Chytridiomycota incertae sedis</taxon>
        <taxon>Chytridiomycetes</taxon>
        <taxon>Spizellomycetales</taxon>
        <taxon>Powellomycetaceae</taxon>
        <taxon>Powellomyces</taxon>
    </lineage>
</organism>
<evidence type="ECO:0008006" key="4">
    <source>
        <dbReference type="Google" id="ProtNLM"/>
    </source>
</evidence>